<proteinExistence type="inferred from homology"/>
<sequence length="112" mass="12954">MDELVRRYQDLQSEVSNHVQALKKLESQLQENVTVQKEFEKLDPSSNVFKLIGPTLVKQDQEEAKTNVAKRLEFIRNEIVRVEGLLEKSRSDLTMVRADLAQKQTQMATPQQ</sequence>
<dbReference type="GO" id="GO:0051082">
    <property type="term" value="F:unfolded protein binding"/>
    <property type="evidence" value="ECO:0007669"/>
    <property type="project" value="InterPro"/>
</dbReference>
<evidence type="ECO:0000313" key="4">
    <source>
        <dbReference type="EMBL" id="EEB06504.1"/>
    </source>
</evidence>
<evidence type="ECO:0000313" key="5">
    <source>
        <dbReference type="JaponicusDB" id="SJAG_01545"/>
    </source>
</evidence>
<dbReference type="VEuPathDB" id="FungiDB:SJAG_01545"/>
<dbReference type="HOGENOM" id="CLU_125172_1_1_1"/>
<feature type="coiled-coil region" evidence="3">
    <location>
        <begin position="1"/>
        <end position="28"/>
    </location>
</feature>
<dbReference type="PANTHER" id="PTHR21431">
    <property type="entry name" value="PREFOLDIN SUBUNIT 6"/>
    <property type="match status" value="1"/>
</dbReference>
<dbReference type="GO" id="GO:0006457">
    <property type="term" value="P:protein folding"/>
    <property type="evidence" value="ECO:0000318"/>
    <property type="project" value="GO_Central"/>
</dbReference>
<dbReference type="Pfam" id="PF01920">
    <property type="entry name" value="Prefoldin_2"/>
    <property type="match status" value="1"/>
</dbReference>
<dbReference type="RefSeq" id="XP_002172797.1">
    <property type="nucleotide sequence ID" value="XM_002172761.2"/>
</dbReference>
<keyword evidence="3" id="KW-0175">Coiled coil</keyword>
<evidence type="ECO:0000256" key="2">
    <source>
        <dbReference type="ARBA" id="ARBA00023186"/>
    </source>
</evidence>
<keyword evidence="6" id="KW-1185">Reference proteome</keyword>
<dbReference type="STRING" id="402676.B6JY86"/>
<dbReference type="InterPro" id="IPR002777">
    <property type="entry name" value="PFD_beta-like"/>
</dbReference>
<evidence type="ECO:0000313" key="6">
    <source>
        <dbReference type="Proteomes" id="UP000001744"/>
    </source>
</evidence>
<dbReference type="GeneID" id="7048731"/>
<dbReference type="Proteomes" id="UP000001744">
    <property type="component" value="Unassembled WGS sequence"/>
</dbReference>
<dbReference type="EMBL" id="KE651168">
    <property type="protein sequence ID" value="EEB06504.1"/>
    <property type="molecule type" value="Genomic_DNA"/>
</dbReference>
<accession>B6JY86</accession>
<dbReference type="Gene3D" id="1.10.287.370">
    <property type="match status" value="1"/>
</dbReference>
<reference evidence="4 6" key="1">
    <citation type="journal article" date="2011" name="Science">
        <title>Comparative functional genomics of the fission yeasts.</title>
        <authorList>
            <person name="Rhind N."/>
            <person name="Chen Z."/>
            <person name="Yassour M."/>
            <person name="Thompson D.A."/>
            <person name="Haas B.J."/>
            <person name="Habib N."/>
            <person name="Wapinski I."/>
            <person name="Roy S."/>
            <person name="Lin M.F."/>
            <person name="Heiman D.I."/>
            <person name="Young S.K."/>
            <person name="Furuya K."/>
            <person name="Guo Y."/>
            <person name="Pidoux A."/>
            <person name="Chen H.M."/>
            <person name="Robbertse B."/>
            <person name="Goldberg J.M."/>
            <person name="Aoki K."/>
            <person name="Bayne E.H."/>
            <person name="Berlin A.M."/>
            <person name="Desjardins C.A."/>
            <person name="Dobbs E."/>
            <person name="Dukaj L."/>
            <person name="Fan L."/>
            <person name="FitzGerald M.G."/>
            <person name="French C."/>
            <person name="Gujja S."/>
            <person name="Hansen K."/>
            <person name="Keifenheim D."/>
            <person name="Levin J.Z."/>
            <person name="Mosher R.A."/>
            <person name="Mueller C.A."/>
            <person name="Pfiffner J."/>
            <person name="Priest M."/>
            <person name="Russ C."/>
            <person name="Smialowska A."/>
            <person name="Swoboda P."/>
            <person name="Sykes S.M."/>
            <person name="Vaughn M."/>
            <person name="Vengrova S."/>
            <person name="Yoder R."/>
            <person name="Zeng Q."/>
            <person name="Allshire R."/>
            <person name="Baulcombe D."/>
            <person name="Birren B.W."/>
            <person name="Brown W."/>
            <person name="Ekwall K."/>
            <person name="Kellis M."/>
            <person name="Leatherwood J."/>
            <person name="Levin H."/>
            <person name="Margalit H."/>
            <person name="Martienssen R."/>
            <person name="Nieduszynski C.A."/>
            <person name="Spatafora J.W."/>
            <person name="Friedman N."/>
            <person name="Dalgaard J.Z."/>
            <person name="Baumann P."/>
            <person name="Niki H."/>
            <person name="Regev A."/>
            <person name="Nusbaum C."/>
        </authorList>
    </citation>
    <scope>NUCLEOTIDE SEQUENCE [LARGE SCALE GENOMIC DNA]</scope>
    <source>
        <strain evidence="6">yFS275 / FY16936</strain>
    </source>
</reference>
<dbReference type="AlphaFoldDB" id="B6JY86"/>
<keyword evidence="2" id="KW-0143">Chaperone</keyword>
<dbReference type="SUPFAM" id="SSF46579">
    <property type="entry name" value="Prefoldin"/>
    <property type="match status" value="1"/>
</dbReference>
<gene>
    <name evidence="5" type="primary">pfd6</name>
    <name evidence="4" type="ORF">SJAG_01545</name>
</gene>
<name>B6JY86_SCHJY</name>
<evidence type="ECO:0000256" key="3">
    <source>
        <dbReference type="SAM" id="Coils"/>
    </source>
</evidence>
<dbReference type="CDD" id="cd23161">
    <property type="entry name" value="Prefoldin_6"/>
    <property type="match status" value="1"/>
</dbReference>
<dbReference type="OMA" id="VQTEFAQ"/>
<protein>
    <submittedName>
        <fullName evidence="4">Prefoldin subunit 6</fullName>
    </submittedName>
</protein>
<dbReference type="FunFam" id="1.10.287.370:FF:000003">
    <property type="entry name" value="Prefoldin subunit 6"/>
    <property type="match status" value="1"/>
</dbReference>
<dbReference type="GO" id="GO:0005737">
    <property type="term" value="C:cytoplasm"/>
    <property type="evidence" value="ECO:0000318"/>
    <property type="project" value="GO_Central"/>
</dbReference>
<evidence type="ECO:0000256" key="1">
    <source>
        <dbReference type="ARBA" id="ARBA00008045"/>
    </source>
</evidence>
<dbReference type="GO" id="GO:0051131">
    <property type="term" value="P:chaperone-mediated protein complex assembly"/>
    <property type="evidence" value="ECO:0000318"/>
    <property type="project" value="GO_Central"/>
</dbReference>
<dbReference type="eggNOG" id="KOG3478">
    <property type="taxonomic scope" value="Eukaryota"/>
</dbReference>
<dbReference type="GO" id="GO:0051087">
    <property type="term" value="F:protein-folding chaperone binding"/>
    <property type="evidence" value="ECO:0000318"/>
    <property type="project" value="GO_Central"/>
</dbReference>
<comment type="similarity">
    <text evidence="1">Belongs to the prefoldin subunit beta family.</text>
</comment>
<dbReference type="PANTHER" id="PTHR21431:SF0">
    <property type="entry name" value="PREFOLDIN SUBUNIT 6"/>
    <property type="match status" value="1"/>
</dbReference>
<dbReference type="OrthoDB" id="248120at2759"/>
<dbReference type="InterPro" id="IPR009053">
    <property type="entry name" value="Prefoldin"/>
</dbReference>
<dbReference type="JaponicusDB" id="SJAG_01545">
    <property type="gene designation" value="pfd6"/>
</dbReference>
<organism evidence="4 6">
    <name type="scientific">Schizosaccharomyces japonicus (strain yFS275 / FY16936)</name>
    <name type="common">Fission yeast</name>
    <dbReference type="NCBI Taxonomy" id="402676"/>
    <lineage>
        <taxon>Eukaryota</taxon>
        <taxon>Fungi</taxon>
        <taxon>Dikarya</taxon>
        <taxon>Ascomycota</taxon>
        <taxon>Taphrinomycotina</taxon>
        <taxon>Schizosaccharomycetes</taxon>
        <taxon>Schizosaccharomycetales</taxon>
        <taxon>Schizosaccharomycetaceae</taxon>
        <taxon>Schizosaccharomyces</taxon>
    </lineage>
</organism>
<dbReference type="GO" id="GO:0016272">
    <property type="term" value="C:prefoldin complex"/>
    <property type="evidence" value="ECO:0000318"/>
    <property type="project" value="GO_Central"/>
</dbReference>